<sequence>MSAQHRREEHPTGLPQLTRGKHTNARSGTCLMEYVSILSGSRFTDRPRCTHPLLGWLARRVNDDISDDATRQQLVLRAPALIDTRVRDPRVRPTILVALAEAGLQQHPDDHWLHHTLQRGTRRLARLADPENRPRFAHLFPSVDLASLYVHVFHAMCHHPDAERDHLLIAMLDTSITKCRELLTLPTVPTATSHALR</sequence>
<proteinExistence type="predicted"/>
<dbReference type="Proteomes" id="UP001596302">
    <property type="component" value="Unassembled WGS sequence"/>
</dbReference>
<accession>A0ABW1J3A0</accession>
<name>A0ABW1J3A0_9PSEU</name>
<evidence type="ECO:0000313" key="2">
    <source>
        <dbReference type="EMBL" id="MFC5994820.1"/>
    </source>
</evidence>
<feature type="region of interest" description="Disordered" evidence="1">
    <location>
        <begin position="1"/>
        <end position="22"/>
    </location>
</feature>
<protein>
    <submittedName>
        <fullName evidence="2">Uncharacterized protein</fullName>
    </submittedName>
</protein>
<dbReference type="RefSeq" id="WP_379584840.1">
    <property type="nucleotide sequence ID" value="NZ_JBHSQW010000025.1"/>
</dbReference>
<dbReference type="EMBL" id="JBHSQW010000025">
    <property type="protein sequence ID" value="MFC5994820.1"/>
    <property type="molecule type" value="Genomic_DNA"/>
</dbReference>
<reference evidence="3" key="1">
    <citation type="journal article" date="2019" name="Int. J. Syst. Evol. Microbiol.">
        <title>The Global Catalogue of Microorganisms (GCM) 10K type strain sequencing project: providing services to taxonomists for standard genome sequencing and annotation.</title>
        <authorList>
            <consortium name="The Broad Institute Genomics Platform"/>
            <consortium name="The Broad Institute Genome Sequencing Center for Infectious Disease"/>
            <person name="Wu L."/>
            <person name="Ma J."/>
        </authorList>
    </citation>
    <scope>NUCLEOTIDE SEQUENCE [LARGE SCALE GENOMIC DNA]</scope>
    <source>
        <strain evidence="3">CCM 8391</strain>
    </source>
</reference>
<comment type="caution">
    <text evidence="2">The sequence shown here is derived from an EMBL/GenBank/DDBJ whole genome shotgun (WGS) entry which is preliminary data.</text>
</comment>
<organism evidence="2 3">
    <name type="scientific">Pseudonocardia hispaniensis</name>
    <dbReference type="NCBI Taxonomy" id="904933"/>
    <lineage>
        <taxon>Bacteria</taxon>
        <taxon>Bacillati</taxon>
        <taxon>Actinomycetota</taxon>
        <taxon>Actinomycetes</taxon>
        <taxon>Pseudonocardiales</taxon>
        <taxon>Pseudonocardiaceae</taxon>
        <taxon>Pseudonocardia</taxon>
    </lineage>
</organism>
<feature type="compositionally biased region" description="Basic and acidic residues" evidence="1">
    <location>
        <begin position="1"/>
        <end position="11"/>
    </location>
</feature>
<evidence type="ECO:0000256" key="1">
    <source>
        <dbReference type="SAM" id="MobiDB-lite"/>
    </source>
</evidence>
<evidence type="ECO:0000313" key="3">
    <source>
        <dbReference type="Proteomes" id="UP001596302"/>
    </source>
</evidence>
<keyword evidence="3" id="KW-1185">Reference proteome</keyword>
<gene>
    <name evidence="2" type="ORF">ACFQE5_11420</name>
</gene>